<evidence type="ECO:0000313" key="3">
    <source>
        <dbReference type="Proteomes" id="UP001147700"/>
    </source>
</evidence>
<comment type="caution">
    <text evidence="2">The sequence shown here is derived from an EMBL/GenBank/DDBJ whole genome shotgun (WGS) entry which is preliminary data.</text>
</comment>
<dbReference type="InterPro" id="IPR049052">
    <property type="entry name" value="nSTAND1"/>
</dbReference>
<dbReference type="InterPro" id="IPR001646">
    <property type="entry name" value="5peptide_repeat"/>
</dbReference>
<dbReference type="Pfam" id="PF20703">
    <property type="entry name" value="nSTAND1"/>
    <property type="match status" value="1"/>
</dbReference>
<feature type="domain" description="Novel STAND NTPase 1" evidence="1">
    <location>
        <begin position="21"/>
        <end position="223"/>
    </location>
</feature>
<accession>A0ABT4RNQ2</accession>
<keyword evidence="3" id="KW-1185">Reference proteome</keyword>
<evidence type="ECO:0000259" key="1">
    <source>
        <dbReference type="Pfam" id="PF20703"/>
    </source>
</evidence>
<sequence>MSIGEIDWRGPRPLREGDELLGRAADLRELVDRCETWDVIRITARSGVGKTSFITAGGRQALMDAGYHVPIIQRWTRLLANPRVRELDTPDEIARALYLLVIGADVNDGRRLTEILEEVSGGGEMAVILDQMEELLRYQEAVGAALLRLAGTTARDSRVPQIVIARSEYAELLDPVEVRDVHTWPMKLKEITGAKTLGRIVTVPVEAVDGSIGQAEVERIVGWWTTAHESALMSRSTGAGLAGGVGLLHLQALLWSLRDWGARHGVSKHISAQDLERFVAARAAYRGFDASDEEALGRHLIGDAVVAYVDDTVAALTADPTVTRDGTPTPLTWRNGPRLMLSRIAPALSSGGYKVPQARSSLIPLALGAELTQSGARAVAELSSADDLTDLAQRTRRLAGAGVGADWDRPRLLREMLDALDAVLEALRSDEANLLRVFDAVKGESIYELVHDGIGPALTRWAQEYAERPVSTVNRIVAEPGGAILHSLSPETFEEPQDLWDAVVVEEVDGRKTAVLDELRWQSNYIGPAGDDERLELRDLVVRRADFTGAAFVACDLVRVRFEDCRFTGAVFLGCTLADVEFAPEAASGDKLDLLTFVRCETWDETGVTFTDLQGTTGLFLTAVSGGTWHFAGGRFSHLVGTAAAPAKLVFDDVTVRHVTAEGQLEVIRDGEPVPLSELT</sequence>
<organism evidence="2 3">
    <name type="scientific">Solirubrobacter deserti</name>
    <dbReference type="NCBI Taxonomy" id="2282478"/>
    <lineage>
        <taxon>Bacteria</taxon>
        <taxon>Bacillati</taxon>
        <taxon>Actinomycetota</taxon>
        <taxon>Thermoleophilia</taxon>
        <taxon>Solirubrobacterales</taxon>
        <taxon>Solirubrobacteraceae</taxon>
        <taxon>Solirubrobacter</taxon>
    </lineage>
</organism>
<dbReference type="Proteomes" id="UP001147700">
    <property type="component" value="Unassembled WGS sequence"/>
</dbReference>
<dbReference type="SUPFAM" id="SSF141571">
    <property type="entry name" value="Pentapeptide repeat-like"/>
    <property type="match status" value="1"/>
</dbReference>
<dbReference type="RefSeq" id="WP_202955962.1">
    <property type="nucleotide sequence ID" value="NZ_JAPCID010000033.1"/>
</dbReference>
<dbReference type="EMBL" id="JAPCID010000033">
    <property type="protein sequence ID" value="MDA0140120.1"/>
    <property type="molecule type" value="Genomic_DNA"/>
</dbReference>
<evidence type="ECO:0000313" key="2">
    <source>
        <dbReference type="EMBL" id="MDA0140120.1"/>
    </source>
</evidence>
<proteinExistence type="predicted"/>
<protein>
    <submittedName>
        <fullName evidence="2">Pentapeptide repeat-containing protein</fullName>
    </submittedName>
</protein>
<gene>
    <name evidence="2" type="ORF">OJ962_21635</name>
</gene>
<dbReference type="Pfam" id="PF00805">
    <property type="entry name" value="Pentapeptide"/>
    <property type="match status" value="1"/>
</dbReference>
<dbReference type="Gene3D" id="2.160.20.80">
    <property type="entry name" value="E3 ubiquitin-protein ligase SopA"/>
    <property type="match status" value="1"/>
</dbReference>
<reference evidence="2" key="1">
    <citation type="submission" date="2022-10" db="EMBL/GenBank/DDBJ databases">
        <title>The WGS of Solirubrobacter sp. CPCC 204708.</title>
        <authorList>
            <person name="Jiang Z."/>
        </authorList>
    </citation>
    <scope>NUCLEOTIDE SEQUENCE</scope>
    <source>
        <strain evidence="2">CPCC 204708</strain>
    </source>
</reference>
<name>A0ABT4RNQ2_9ACTN</name>